<proteinExistence type="predicted"/>
<name>A0ABT1MJS3_9BACT</name>
<evidence type="ECO:0000313" key="2">
    <source>
        <dbReference type="Proteomes" id="UP001205603"/>
    </source>
</evidence>
<gene>
    <name evidence="1" type="ORF">NMU02_12215</name>
</gene>
<reference evidence="1 2" key="1">
    <citation type="submission" date="2022-07" db="EMBL/GenBank/DDBJ databases">
        <title>Fecal culturing of patients with breast cancer.</title>
        <authorList>
            <person name="Teng N.M.Y."/>
            <person name="Kiu R."/>
            <person name="Evans R."/>
            <person name="Baker D.J."/>
            <person name="Zenner C."/>
            <person name="Robinson S.D."/>
            <person name="Hall L.J."/>
        </authorList>
    </citation>
    <scope>NUCLEOTIDE SEQUENCE [LARGE SCALE GENOMIC DNA]</scope>
    <source>
        <strain evidence="1 2">LH1063</strain>
    </source>
</reference>
<dbReference type="RefSeq" id="WP_255028223.1">
    <property type="nucleotide sequence ID" value="NZ_JANDHW010000015.1"/>
</dbReference>
<keyword evidence="2" id="KW-1185">Reference proteome</keyword>
<dbReference type="Proteomes" id="UP001205603">
    <property type="component" value="Unassembled WGS sequence"/>
</dbReference>
<dbReference type="EMBL" id="JANDHW010000015">
    <property type="protein sequence ID" value="MCP9612855.1"/>
    <property type="molecule type" value="Genomic_DNA"/>
</dbReference>
<organism evidence="1 2">
    <name type="scientific">Coprobacter tertius</name>
    <dbReference type="NCBI Taxonomy" id="2944915"/>
    <lineage>
        <taxon>Bacteria</taxon>
        <taxon>Pseudomonadati</taxon>
        <taxon>Bacteroidota</taxon>
        <taxon>Bacteroidia</taxon>
        <taxon>Bacteroidales</taxon>
        <taxon>Barnesiellaceae</taxon>
        <taxon>Coprobacter</taxon>
    </lineage>
</organism>
<sequence length="186" mass="21957">MKYSISLSIILLLFFVSVSEIMFGQNRNPFRPTLKVPDVPTEKSINIPDSSYNERSFANIPLPPLKKDSLYKSDIPFDKAITMLGFEKRVKDKNETFLLKNNTPYLVTRVKLKLIYKTRNDEMIDYREITIDGEILPGTTKQFEKESFDKIKRYYYIKSMPLYDQDNGYPFKVMYELLRYDIAITK</sequence>
<evidence type="ECO:0000313" key="1">
    <source>
        <dbReference type="EMBL" id="MCP9612855.1"/>
    </source>
</evidence>
<protein>
    <submittedName>
        <fullName evidence="1">Uncharacterized protein</fullName>
    </submittedName>
</protein>
<accession>A0ABT1MJS3</accession>
<comment type="caution">
    <text evidence="1">The sequence shown here is derived from an EMBL/GenBank/DDBJ whole genome shotgun (WGS) entry which is preliminary data.</text>
</comment>